<evidence type="ECO:0000313" key="2">
    <source>
        <dbReference type="EMBL" id="PNH09762.1"/>
    </source>
</evidence>
<feature type="compositionally biased region" description="Low complexity" evidence="1">
    <location>
        <begin position="151"/>
        <end position="173"/>
    </location>
</feature>
<evidence type="ECO:0000313" key="3">
    <source>
        <dbReference type="Proteomes" id="UP000236333"/>
    </source>
</evidence>
<feature type="region of interest" description="Disordered" evidence="1">
    <location>
        <begin position="1"/>
        <end position="61"/>
    </location>
</feature>
<reference evidence="2 3" key="1">
    <citation type="journal article" date="2017" name="Mol. Biol. Evol.">
        <title>The 4-celled Tetrabaena socialis nuclear genome reveals the essential components for genetic control of cell number at the origin of multicellularity in the volvocine lineage.</title>
        <authorList>
            <person name="Featherston J."/>
            <person name="Arakaki Y."/>
            <person name="Hanschen E.R."/>
            <person name="Ferris P.J."/>
            <person name="Michod R.E."/>
            <person name="Olson B.J.S.C."/>
            <person name="Nozaki H."/>
            <person name="Durand P.M."/>
        </authorList>
    </citation>
    <scope>NUCLEOTIDE SEQUENCE [LARGE SCALE GENOMIC DNA]</scope>
    <source>
        <strain evidence="2 3">NIES-571</strain>
    </source>
</reference>
<accession>A0A2J8AB61</accession>
<gene>
    <name evidence="2" type="ORF">TSOC_003573</name>
</gene>
<protein>
    <submittedName>
        <fullName evidence="2">Uncharacterized protein</fullName>
    </submittedName>
</protein>
<proteinExistence type="predicted"/>
<evidence type="ECO:0000256" key="1">
    <source>
        <dbReference type="SAM" id="MobiDB-lite"/>
    </source>
</evidence>
<feature type="compositionally biased region" description="Low complexity" evidence="1">
    <location>
        <begin position="1"/>
        <end position="18"/>
    </location>
</feature>
<organism evidence="2 3">
    <name type="scientific">Tetrabaena socialis</name>
    <dbReference type="NCBI Taxonomy" id="47790"/>
    <lineage>
        <taxon>Eukaryota</taxon>
        <taxon>Viridiplantae</taxon>
        <taxon>Chlorophyta</taxon>
        <taxon>core chlorophytes</taxon>
        <taxon>Chlorophyceae</taxon>
        <taxon>CS clade</taxon>
        <taxon>Chlamydomonadales</taxon>
        <taxon>Tetrabaenaceae</taxon>
        <taxon>Tetrabaena</taxon>
    </lineage>
</organism>
<name>A0A2J8AB61_9CHLO</name>
<dbReference type="AlphaFoldDB" id="A0A2J8AB61"/>
<feature type="compositionally biased region" description="Pro residues" evidence="1">
    <location>
        <begin position="48"/>
        <end position="57"/>
    </location>
</feature>
<comment type="caution">
    <text evidence="2">The sequence shown here is derived from an EMBL/GenBank/DDBJ whole genome shotgun (WGS) entry which is preliminary data.</text>
</comment>
<dbReference type="EMBL" id="PGGS01000079">
    <property type="protein sequence ID" value="PNH09762.1"/>
    <property type="molecule type" value="Genomic_DNA"/>
</dbReference>
<dbReference type="Proteomes" id="UP000236333">
    <property type="component" value="Unassembled WGS sequence"/>
</dbReference>
<sequence length="215" mass="21764">MPSAVSPVTPTSSSQTHSALVDHAAGIEQHPGMGMNSRCSSRTAPSSGPAPPPPPSSRPRAVTAAVLVATTGSRPGLGGDTRYRPVRQAGQRRQQLQAAVAASPQLLLRFLRIPSRPGRPCGAWSGGGGASSQARGSWYGACSTCSAMASSSSLLPLPGGPAASSSTPGRSATCRSISSRPVGTRSCCTRRKKQAPVSSKARMAASRGEPAPAKP</sequence>
<keyword evidence="3" id="KW-1185">Reference proteome</keyword>
<feature type="region of interest" description="Disordered" evidence="1">
    <location>
        <begin position="151"/>
        <end position="215"/>
    </location>
</feature>